<comment type="caution">
    <text evidence="3">The sequence shown here is derived from an EMBL/GenBank/DDBJ whole genome shotgun (WGS) entry which is preliminary data.</text>
</comment>
<dbReference type="Pfam" id="PF13739">
    <property type="entry name" value="PdaC"/>
    <property type="match status" value="1"/>
</dbReference>
<dbReference type="Proteomes" id="UP001523565">
    <property type="component" value="Unassembled WGS sequence"/>
</dbReference>
<sequence length="474" mass="54304">MNIRMLRRDEVLEGLRLAWEVFSKTTMSGYTPEAIESFRELIKYEVVIQKFDSKEMLLFGAFADDGLKGVAALTRDNHISFLFVKPEEQMKGLEKLLFDQLCYYVGTTGNGKRITVFATPSQAAIYQQLGMNSSGVPFTDKGVEYLPFEKVLPGPEKKKSKTGMIVAIIIAVFVLIMILFGVLVSFFVKNVRTAIENQAPSQEEFFSVPEDEEYYPEGDYDFYEEDESVLMGIEEEIKKDLSYEWKDSYYTKEESVSQTSYIDFDVAYPEITGLKDEKVQTKINDAIRETAMQTVNDYHLKPSQEMKEKLLTAENGFIVSYVSYKVTYASDDLISVIFDEQAFTPESESGKVHLRTVNIGLKDGKVYEAKDIFKLNDKFLEAFRTTMQEEASDEDFLGDYKDDELKAALEDENEILNPEFFIYKKGIEVGYDINPTAESDESEDFDYAWVTAPFSFTQAGTYQSDSEFWDLLNE</sequence>
<feature type="domain" description="N-acetyltransferase" evidence="2">
    <location>
        <begin position="1"/>
        <end position="153"/>
    </location>
</feature>
<keyword evidence="1" id="KW-0812">Transmembrane</keyword>
<proteinExistence type="predicted"/>
<keyword evidence="1" id="KW-0472">Membrane</keyword>
<evidence type="ECO:0000256" key="1">
    <source>
        <dbReference type="SAM" id="Phobius"/>
    </source>
</evidence>
<protein>
    <submittedName>
        <fullName evidence="3">GNAT family N-acetyltransferase</fullName>
        <ecNumber evidence="3">2.3.1.-</ecNumber>
    </submittedName>
</protein>
<dbReference type="InterPro" id="IPR025303">
    <property type="entry name" value="PdaC"/>
</dbReference>
<dbReference type="Pfam" id="PF13673">
    <property type="entry name" value="Acetyltransf_10"/>
    <property type="match status" value="1"/>
</dbReference>
<dbReference type="EMBL" id="JAMZFV010000003">
    <property type="protein sequence ID" value="MCP1109374.1"/>
    <property type="molecule type" value="Genomic_DNA"/>
</dbReference>
<dbReference type="Gene3D" id="3.40.630.30">
    <property type="match status" value="1"/>
</dbReference>
<name>A0ABT1EF99_9FIRM</name>
<feature type="transmembrane region" description="Helical" evidence="1">
    <location>
        <begin position="165"/>
        <end position="188"/>
    </location>
</feature>
<dbReference type="Gene3D" id="3.30.565.40">
    <property type="entry name" value="Fervidobacterium nodosum Rt17-B1 like"/>
    <property type="match status" value="1"/>
</dbReference>
<gene>
    <name evidence="3" type="ORF">NK118_03810</name>
</gene>
<dbReference type="InterPro" id="IPR016181">
    <property type="entry name" value="Acyl_CoA_acyltransferase"/>
</dbReference>
<dbReference type="GO" id="GO:0016746">
    <property type="term" value="F:acyltransferase activity"/>
    <property type="evidence" value="ECO:0007669"/>
    <property type="project" value="UniProtKB-KW"/>
</dbReference>
<evidence type="ECO:0000313" key="3">
    <source>
        <dbReference type="EMBL" id="MCP1109374.1"/>
    </source>
</evidence>
<keyword evidence="3" id="KW-0808">Transferase</keyword>
<evidence type="ECO:0000259" key="2">
    <source>
        <dbReference type="PROSITE" id="PS51186"/>
    </source>
</evidence>
<reference evidence="3 4" key="1">
    <citation type="journal article" date="2022" name="Genome Biol. Evol.">
        <title>Host diet, physiology and behaviors set the stage for Lachnospiraceae cladogenesis.</title>
        <authorList>
            <person name="Vera-Ponce De Leon A."/>
            <person name="Schneider M."/>
            <person name="Jahnes B.C."/>
            <person name="Sadowski V."/>
            <person name="Camuy-Velez L.A."/>
            <person name="Duan J."/>
            <person name="Sabree Z.L."/>
        </authorList>
    </citation>
    <scope>NUCLEOTIDE SEQUENCE [LARGE SCALE GENOMIC DNA]</scope>
    <source>
        <strain evidence="3 4">PAL227</strain>
    </source>
</reference>
<dbReference type="EC" id="2.3.1.-" evidence="3"/>
<dbReference type="RefSeq" id="WP_262068283.1">
    <property type="nucleotide sequence ID" value="NZ_JAMXOC010000003.1"/>
</dbReference>
<keyword evidence="1" id="KW-1133">Transmembrane helix</keyword>
<accession>A0ABT1EF99</accession>
<keyword evidence="3" id="KW-0012">Acyltransferase</keyword>
<dbReference type="SUPFAM" id="SSF55729">
    <property type="entry name" value="Acyl-CoA N-acyltransferases (Nat)"/>
    <property type="match status" value="1"/>
</dbReference>
<dbReference type="InterPro" id="IPR000182">
    <property type="entry name" value="GNAT_dom"/>
</dbReference>
<dbReference type="PROSITE" id="PS51186">
    <property type="entry name" value="GNAT"/>
    <property type="match status" value="1"/>
</dbReference>
<keyword evidence="4" id="KW-1185">Reference proteome</keyword>
<organism evidence="3 4">
    <name type="scientific">Ohessyouella blattaphilus</name>
    <dbReference type="NCBI Taxonomy" id="2949333"/>
    <lineage>
        <taxon>Bacteria</taxon>
        <taxon>Bacillati</taxon>
        <taxon>Bacillota</taxon>
        <taxon>Clostridia</taxon>
        <taxon>Lachnospirales</taxon>
        <taxon>Lachnospiraceae</taxon>
        <taxon>Ohessyouella</taxon>
    </lineage>
</organism>
<evidence type="ECO:0000313" key="4">
    <source>
        <dbReference type="Proteomes" id="UP001523565"/>
    </source>
</evidence>